<reference evidence="3 4" key="1">
    <citation type="journal article" date="2016" name="Nat. Commun.">
        <title>Thousands of microbial genomes shed light on interconnected biogeochemical processes in an aquifer system.</title>
        <authorList>
            <person name="Anantharaman K."/>
            <person name="Brown C.T."/>
            <person name="Hug L.A."/>
            <person name="Sharon I."/>
            <person name="Castelle C.J."/>
            <person name="Probst A.J."/>
            <person name="Thomas B.C."/>
            <person name="Singh A."/>
            <person name="Wilkins M.J."/>
            <person name="Karaoz U."/>
            <person name="Brodie E.L."/>
            <person name="Williams K.H."/>
            <person name="Hubbard S.S."/>
            <person name="Banfield J.F."/>
        </authorList>
    </citation>
    <scope>NUCLEOTIDE SEQUENCE [LARGE SCALE GENOMIC DNA]</scope>
</reference>
<dbReference type="Pfam" id="PF01966">
    <property type="entry name" value="HD"/>
    <property type="match status" value="1"/>
</dbReference>
<gene>
    <name evidence="3" type="ORF">A2V47_02555</name>
</gene>
<evidence type="ECO:0000259" key="2">
    <source>
        <dbReference type="PROSITE" id="PS51831"/>
    </source>
</evidence>
<evidence type="ECO:0000313" key="4">
    <source>
        <dbReference type="Proteomes" id="UP000177701"/>
    </source>
</evidence>
<dbReference type="InterPro" id="IPR051094">
    <property type="entry name" value="Diverse_Catalytic_Enzymes"/>
</dbReference>
<evidence type="ECO:0000313" key="3">
    <source>
        <dbReference type="EMBL" id="OGD15402.1"/>
    </source>
</evidence>
<accession>A0A1F5AA31</accession>
<feature type="domain" description="HD" evidence="2">
    <location>
        <begin position="78"/>
        <end position="224"/>
    </location>
</feature>
<dbReference type="EMBL" id="MEYH01000057">
    <property type="protein sequence ID" value="OGD15402.1"/>
    <property type="molecule type" value="Genomic_DNA"/>
</dbReference>
<evidence type="ECO:0000256" key="1">
    <source>
        <dbReference type="ARBA" id="ARBA00022801"/>
    </source>
</evidence>
<dbReference type="Pfam" id="PF13286">
    <property type="entry name" value="HD_assoc"/>
    <property type="match status" value="1"/>
</dbReference>
<proteinExistence type="predicted"/>
<comment type="caution">
    <text evidence="3">The sequence shown here is derived from an EMBL/GenBank/DDBJ whole genome shotgun (WGS) entry which is preliminary data.</text>
</comment>
<dbReference type="PANTHER" id="PTHR35795:SF1">
    <property type="entry name" value="BIS(5'-NUCLEOSYL)-TETRAPHOSPHATASE, SYMMETRICAL"/>
    <property type="match status" value="1"/>
</dbReference>
<dbReference type="InterPro" id="IPR003607">
    <property type="entry name" value="HD/PDEase_dom"/>
</dbReference>
<dbReference type="SMART" id="SM00471">
    <property type="entry name" value="HDc"/>
    <property type="match status" value="1"/>
</dbReference>
<sequence length="380" mass="43694">MNEDGFKKEILDFEDKCLSPYAAKNCEARREREASHPFRGPYSRDRDHILYSGSFRRYIGKTQVIYFAASFDEQLSNRSIHTLQVSQIARTIGKALKLNLDLIEAIALGHDLGHAPFGHDGEEILQEICRQRKIGVFFHNIHSLRIVDKLADACKGMNLTFQIRDGILSHDGEVNEKYLKPDRDRTETDLIDYCQKKSLGGEIQIVPATLEGCVVRMSDAISYVGQDFEDAIRIGILKKGELPEGIKRELGESNTDIINSLVTDIIINSYNRDEIIYSSNIAEKVFDLKQFNAEKIYKNPKLKAKKTKLRASFKYLFDKFLNDINRGDEDSLIFKEWIFNRGKNKGADYVNSNLPEQVVIDYIASMTDRYFDNTYIKYKK</sequence>
<dbReference type="STRING" id="1797291.A2V47_02555"/>
<dbReference type="InterPro" id="IPR026875">
    <property type="entry name" value="PHydrolase_assoc_dom"/>
</dbReference>
<dbReference type="GO" id="GO:0016787">
    <property type="term" value="F:hydrolase activity"/>
    <property type="evidence" value="ECO:0007669"/>
    <property type="project" value="UniProtKB-KW"/>
</dbReference>
<organism evidence="3 4">
    <name type="scientific">Candidatus Sediminicultor quintus</name>
    <dbReference type="NCBI Taxonomy" id="1797291"/>
    <lineage>
        <taxon>Bacteria</taxon>
        <taxon>Pseudomonadati</taxon>
        <taxon>Atribacterota</taxon>
        <taxon>Candidatus Phoenicimicrobiia</taxon>
        <taxon>Candidatus Pheonicimicrobiales</taxon>
        <taxon>Candidatus Phoenicimicrobiaceae</taxon>
        <taxon>Candidatus Sediminicultor</taxon>
    </lineage>
</organism>
<dbReference type="PANTHER" id="PTHR35795">
    <property type="entry name" value="SLR1885 PROTEIN"/>
    <property type="match status" value="1"/>
</dbReference>
<dbReference type="InterPro" id="IPR006674">
    <property type="entry name" value="HD_domain"/>
</dbReference>
<protein>
    <recommendedName>
        <fullName evidence="2">HD domain-containing protein</fullName>
    </recommendedName>
</protein>
<dbReference type="SUPFAM" id="SSF109604">
    <property type="entry name" value="HD-domain/PDEase-like"/>
    <property type="match status" value="1"/>
</dbReference>
<dbReference type="AlphaFoldDB" id="A0A1F5AA31"/>
<dbReference type="CDD" id="cd00077">
    <property type="entry name" value="HDc"/>
    <property type="match status" value="1"/>
</dbReference>
<keyword evidence="1" id="KW-0378">Hydrolase</keyword>
<dbReference type="PROSITE" id="PS51831">
    <property type="entry name" value="HD"/>
    <property type="match status" value="1"/>
</dbReference>
<dbReference type="Proteomes" id="UP000177701">
    <property type="component" value="Unassembled WGS sequence"/>
</dbReference>
<name>A0A1F5AA31_9BACT</name>
<dbReference type="Gene3D" id="1.10.3210.10">
    <property type="entry name" value="Hypothetical protein af1432"/>
    <property type="match status" value="1"/>
</dbReference>